<dbReference type="RefSeq" id="WP_069808621.1">
    <property type="nucleotide sequence ID" value="NZ_CP017305.1"/>
</dbReference>
<evidence type="ECO:0000256" key="1">
    <source>
        <dbReference type="ARBA" id="ARBA00006226"/>
    </source>
</evidence>
<dbReference type="InterPro" id="IPR051803">
    <property type="entry name" value="TA_system_RelE-like_toxin"/>
</dbReference>
<dbReference type="OrthoDB" id="5574284at2"/>
<dbReference type="Gene3D" id="3.30.2310.20">
    <property type="entry name" value="RelE-like"/>
    <property type="match status" value="1"/>
</dbReference>
<sequence>MVIWSLPAKEDLKRIYDYISEDSKFYAKEVVENIVAKTDLLLDFPKMGREVPEIGDPEIREFPIYSYRIIYKCQGKDIQVLTIVHSRQIYSP</sequence>
<comment type="similarity">
    <text evidence="1">Belongs to the RelE toxin family.</text>
</comment>
<protein>
    <recommendedName>
        <fullName evidence="5">Addiction module toxin RelE</fullName>
    </recommendedName>
</protein>
<evidence type="ECO:0008006" key="5">
    <source>
        <dbReference type="Google" id="ProtNLM"/>
    </source>
</evidence>
<evidence type="ECO:0000313" key="3">
    <source>
        <dbReference type="EMBL" id="AOS82890.1"/>
    </source>
</evidence>
<dbReference type="AlphaFoldDB" id="A0A1D8CVK4"/>
<dbReference type="InterPro" id="IPR035093">
    <property type="entry name" value="RelE/ParE_toxin_dom_sf"/>
</dbReference>
<name>A0A1D8CVK4_CHLLM</name>
<accession>A0A1D8CVK4</accession>
<dbReference type="PANTHER" id="PTHR33755:SF5">
    <property type="entry name" value="TYPE II TOXIN-ANTITOXIN SYSTEM RELE_PARE FAMILY TOXIN"/>
    <property type="match status" value="1"/>
</dbReference>
<keyword evidence="2" id="KW-1277">Toxin-antitoxin system</keyword>
<keyword evidence="4" id="KW-1185">Reference proteome</keyword>
<dbReference type="Pfam" id="PF05016">
    <property type="entry name" value="ParE_toxin"/>
    <property type="match status" value="1"/>
</dbReference>
<evidence type="ECO:0000313" key="4">
    <source>
        <dbReference type="Proteomes" id="UP000095185"/>
    </source>
</evidence>
<organism evidence="3 4">
    <name type="scientific">Chlorobaculum limnaeum</name>
    <dbReference type="NCBI Taxonomy" id="274537"/>
    <lineage>
        <taxon>Bacteria</taxon>
        <taxon>Pseudomonadati</taxon>
        <taxon>Chlorobiota</taxon>
        <taxon>Chlorobiia</taxon>
        <taxon>Chlorobiales</taxon>
        <taxon>Chlorobiaceae</taxon>
        <taxon>Chlorobaculum</taxon>
    </lineage>
</organism>
<dbReference type="NCBIfam" id="TIGR02385">
    <property type="entry name" value="RelE_StbE"/>
    <property type="match status" value="1"/>
</dbReference>
<evidence type="ECO:0000256" key="2">
    <source>
        <dbReference type="ARBA" id="ARBA00022649"/>
    </source>
</evidence>
<dbReference type="Proteomes" id="UP000095185">
    <property type="component" value="Chromosome"/>
</dbReference>
<reference evidence="3" key="1">
    <citation type="submission" date="2016-09" db="EMBL/GenBank/DDBJ databases">
        <title>Genome sequence of Chlorobaculum limnaeum.</title>
        <authorList>
            <person name="Liu Z."/>
            <person name="Tank M."/>
            <person name="Bryant D.A."/>
        </authorList>
    </citation>
    <scope>NUCLEOTIDE SEQUENCE [LARGE SCALE GENOMIC DNA]</scope>
    <source>
        <strain evidence="3">DSM 1677</strain>
    </source>
</reference>
<dbReference type="PANTHER" id="PTHR33755">
    <property type="entry name" value="TOXIN PARE1-RELATED"/>
    <property type="match status" value="1"/>
</dbReference>
<proteinExistence type="inferred from homology"/>
<dbReference type="EMBL" id="CP017305">
    <property type="protein sequence ID" value="AOS82890.1"/>
    <property type="molecule type" value="Genomic_DNA"/>
</dbReference>
<dbReference type="KEGG" id="clz:BIU88_01225"/>
<gene>
    <name evidence="3" type="ORF">BIU88_01225</name>
</gene>
<dbReference type="InterPro" id="IPR007712">
    <property type="entry name" value="RelE/ParE_toxin"/>
</dbReference>
<dbReference type="STRING" id="274537.BIU88_01225"/>